<dbReference type="InterPro" id="IPR012341">
    <property type="entry name" value="6hp_glycosidase-like_sf"/>
</dbReference>
<feature type="signal peptide" evidence="8">
    <location>
        <begin position="1"/>
        <end position="16"/>
    </location>
</feature>
<evidence type="ECO:0000256" key="1">
    <source>
        <dbReference type="ARBA" id="ARBA00001576"/>
    </source>
</evidence>
<evidence type="ECO:0000313" key="10">
    <source>
        <dbReference type="Proteomes" id="UP001152799"/>
    </source>
</evidence>
<evidence type="ECO:0000256" key="6">
    <source>
        <dbReference type="ARBA" id="ARBA00023295"/>
    </source>
</evidence>
<dbReference type="AlphaFoldDB" id="A0A9N9MP77"/>
<dbReference type="EC" id="3.2.1.28" evidence="3 7"/>
<reference evidence="9" key="1">
    <citation type="submission" date="2022-01" db="EMBL/GenBank/DDBJ databases">
        <authorList>
            <person name="King R."/>
        </authorList>
    </citation>
    <scope>NUCLEOTIDE SEQUENCE</scope>
</reference>
<organism evidence="9 10">
    <name type="scientific">Ceutorhynchus assimilis</name>
    <name type="common">cabbage seed weevil</name>
    <dbReference type="NCBI Taxonomy" id="467358"/>
    <lineage>
        <taxon>Eukaryota</taxon>
        <taxon>Metazoa</taxon>
        <taxon>Ecdysozoa</taxon>
        <taxon>Arthropoda</taxon>
        <taxon>Hexapoda</taxon>
        <taxon>Insecta</taxon>
        <taxon>Pterygota</taxon>
        <taxon>Neoptera</taxon>
        <taxon>Endopterygota</taxon>
        <taxon>Coleoptera</taxon>
        <taxon>Polyphaga</taxon>
        <taxon>Cucujiformia</taxon>
        <taxon>Curculionidae</taxon>
        <taxon>Ceutorhynchinae</taxon>
        <taxon>Ceutorhynchus</taxon>
    </lineage>
</organism>
<evidence type="ECO:0000313" key="9">
    <source>
        <dbReference type="EMBL" id="CAG9767217.1"/>
    </source>
</evidence>
<dbReference type="Gene3D" id="1.50.10.10">
    <property type="match status" value="1"/>
</dbReference>
<dbReference type="Proteomes" id="UP001152799">
    <property type="component" value="Chromosome 4"/>
</dbReference>
<dbReference type="InterPro" id="IPR001661">
    <property type="entry name" value="Glyco_hydro_37"/>
</dbReference>
<comment type="similarity">
    <text evidence="2 7">Belongs to the glycosyl hydrolase 37 family.</text>
</comment>
<feature type="chain" id="PRO_5040237784" description="Trehalase" evidence="8">
    <location>
        <begin position="17"/>
        <end position="578"/>
    </location>
</feature>
<proteinExistence type="inferred from homology"/>
<dbReference type="PROSITE" id="PS00927">
    <property type="entry name" value="TREHALASE_1"/>
    <property type="match status" value="1"/>
</dbReference>
<comment type="catalytic activity">
    <reaction evidence="1 7">
        <text>alpha,alpha-trehalose + H2O = alpha-D-glucose + beta-D-glucose</text>
        <dbReference type="Rhea" id="RHEA:32675"/>
        <dbReference type="ChEBI" id="CHEBI:15377"/>
        <dbReference type="ChEBI" id="CHEBI:15903"/>
        <dbReference type="ChEBI" id="CHEBI:16551"/>
        <dbReference type="ChEBI" id="CHEBI:17925"/>
        <dbReference type="EC" id="3.2.1.28"/>
    </reaction>
</comment>
<dbReference type="PANTHER" id="PTHR23403:SF1">
    <property type="entry name" value="TREHALASE"/>
    <property type="match status" value="1"/>
</dbReference>
<protein>
    <recommendedName>
        <fullName evidence="4 7">Trehalase</fullName>
        <ecNumber evidence="3 7">3.2.1.28</ecNumber>
    </recommendedName>
    <alternativeName>
        <fullName evidence="7">Alpha-trehalose glucohydrolase</fullName>
    </alternativeName>
</protein>
<dbReference type="OrthoDB" id="3542292at2759"/>
<dbReference type="GO" id="GO:0004555">
    <property type="term" value="F:alpha,alpha-trehalase activity"/>
    <property type="evidence" value="ECO:0007669"/>
    <property type="project" value="UniProtKB-EC"/>
</dbReference>
<evidence type="ECO:0000256" key="2">
    <source>
        <dbReference type="ARBA" id="ARBA00005615"/>
    </source>
</evidence>
<keyword evidence="5 7" id="KW-0378">Hydrolase</keyword>
<dbReference type="InterPro" id="IPR008928">
    <property type="entry name" value="6-hairpin_glycosidase_sf"/>
</dbReference>
<dbReference type="EMBL" id="OU892280">
    <property type="protein sequence ID" value="CAG9767217.1"/>
    <property type="molecule type" value="Genomic_DNA"/>
</dbReference>
<dbReference type="PRINTS" id="PR00744">
    <property type="entry name" value="GLHYDRLASE37"/>
</dbReference>
<evidence type="ECO:0000256" key="5">
    <source>
        <dbReference type="ARBA" id="ARBA00022801"/>
    </source>
</evidence>
<accession>A0A9N9MP77</accession>
<sequence length="578" mass="66675">MKLIHFCYIFIQLAFAKPNHKILSIQKESCDSLVYCQGTLLDTVQRARIFSDSKTFVDLSQTNAPEITLQNFQELMTSTNNNPTKEQIIKFVNANFVESTELEEWTPEDFNANPDFLNKIKDKQIKQFAGDLVKIWPSLGRKIGQTVFDNPEKHSLIGVPNGIIIPGGRFKEFYYWDSYWIIEGLILSEMVDTARGMIENLLFMVELYGFVPNGGRVYYLNRSQPPLLTLMAGLYFDHTNDIAWLQKNLPLLDNELTYWLDQKTVDVVKNCQTYRMAHYLSQSDTPRPESYYEDITTCKFFINDEGRKHCYQGLKSGAESGWDFSSRWFFDQEGGIKTNLTHIDAQRVIPVDLNAILCAAFKRISSFYELTGDLQNAAKWALVSKQWLQAIEEVLYDDTDGIWYDYDPVLSKSRKMFYPSNFAPLWTETYNFALKNEYGRRAAEYYTDLNIGEFKGGIPTSLDGNNEQWDLPNAWPPLQEFVILGLWNTGNRRAKSIARQSAERWIQANLIGYREETAMFEKYDATKVGQYGGGGEYQVQKGFGWSNGVALNLIDKFFTSRRPRISNSIVKLLDEVEE</sequence>
<keyword evidence="8" id="KW-0732">Signal</keyword>
<evidence type="ECO:0000256" key="3">
    <source>
        <dbReference type="ARBA" id="ARBA00012757"/>
    </source>
</evidence>
<evidence type="ECO:0000256" key="4">
    <source>
        <dbReference type="ARBA" id="ARBA00019905"/>
    </source>
</evidence>
<dbReference type="PROSITE" id="PS00928">
    <property type="entry name" value="TREHALASE_2"/>
    <property type="match status" value="1"/>
</dbReference>
<dbReference type="SUPFAM" id="SSF48208">
    <property type="entry name" value="Six-hairpin glycosidases"/>
    <property type="match status" value="1"/>
</dbReference>
<dbReference type="PANTHER" id="PTHR23403">
    <property type="entry name" value="TREHALASE"/>
    <property type="match status" value="1"/>
</dbReference>
<dbReference type="InterPro" id="IPR018232">
    <property type="entry name" value="Glyco_hydro_37_CS"/>
</dbReference>
<dbReference type="Pfam" id="PF01204">
    <property type="entry name" value="Trehalase"/>
    <property type="match status" value="1"/>
</dbReference>
<gene>
    <name evidence="9" type="ORF">CEUTPL_LOCUS7783</name>
</gene>
<keyword evidence="10" id="KW-1185">Reference proteome</keyword>
<evidence type="ECO:0000256" key="7">
    <source>
        <dbReference type="RuleBase" id="RU361180"/>
    </source>
</evidence>
<keyword evidence="6 7" id="KW-0326">Glycosidase</keyword>
<evidence type="ECO:0000256" key="8">
    <source>
        <dbReference type="SAM" id="SignalP"/>
    </source>
</evidence>
<dbReference type="GO" id="GO:0005993">
    <property type="term" value="P:trehalose catabolic process"/>
    <property type="evidence" value="ECO:0007669"/>
    <property type="project" value="TreeGrafter"/>
</dbReference>
<name>A0A9N9MP77_9CUCU</name>